<sequence length="131" mass="14534">MRYLVGRLIQRVDSLPHPSSFHLHRLSVPLPNLNASADSLDVCYDDVNKTIGPIDSAMTRPGNAWTARALTEYTHLWDVLDKHRESVKTQLGELSELLRTTAARFKEIDDQNAEKTDNLLSGLGAGGLDLP</sequence>
<dbReference type="Gene3D" id="1.10.287.1060">
    <property type="entry name" value="ESAT-6-like"/>
    <property type="match status" value="1"/>
</dbReference>
<name>A0ABW6PI21_9NOCA</name>
<evidence type="ECO:0000313" key="1">
    <source>
        <dbReference type="EMBL" id="MFF0542039.1"/>
    </source>
</evidence>
<dbReference type="Proteomes" id="UP001601444">
    <property type="component" value="Unassembled WGS sequence"/>
</dbReference>
<reference evidence="1 2" key="1">
    <citation type="submission" date="2024-10" db="EMBL/GenBank/DDBJ databases">
        <title>The Natural Products Discovery Center: Release of the First 8490 Sequenced Strains for Exploring Actinobacteria Biosynthetic Diversity.</title>
        <authorList>
            <person name="Kalkreuter E."/>
            <person name="Kautsar S.A."/>
            <person name="Yang D."/>
            <person name="Bader C.D."/>
            <person name="Teijaro C.N."/>
            <person name="Fluegel L."/>
            <person name="Davis C.M."/>
            <person name="Simpson J.R."/>
            <person name="Lauterbach L."/>
            <person name="Steele A.D."/>
            <person name="Gui C."/>
            <person name="Meng S."/>
            <person name="Li G."/>
            <person name="Viehrig K."/>
            <person name="Ye F."/>
            <person name="Su P."/>
            <person name="Kiefer A.F."/>
            <person name="Nichols A."/>
            <person name="Cepeda A.J."/>
            <person name="Yan W."/>
            <person name="Fan B."/>
            <person name="Jiang Y."/>
            <person name="Adhikari A."/>
            <person name="Zheng C.-J."/>
            <person name="Schuster L."/>
            <person name="Cowan T.M."/>
            <person name="Smanski M.J."/>
            <person name="Chevrette M.G."/>
            <person name="De Carvalho L.P.S."/>
            <person name="Shen B."/>
        </authorList>
    </citation>
    <scope>NUCLEOTIDE SEQUENCE [LARGE SCALE GENOMIC DNA]</scope>
    <source>
        <strain evidence="1 2">NPDC004045</strain>
    </source>
</reference>
<keyword evidence="2" id="KW-1185">Reference proteome</keyword>
<dbReference type="InterPro" id="IPR036689">
    <property type="entry name" value="ESAT-6-like_sf"/>
</dbReference>
<protein>
    <submittedName>
        <fullName evidence="1">Uncharacterized protein</fullName>
    </submittedName>
</protein>
<dbReference type="SUPFAM" id="SSF140453">
    <property type="entry name" value="EsxAB dimer-like"/>
    <property type="match status" value="1"/>
</dbReference>
<dbReference type="RefSeq" id="WP_157224954.1">
    <property type="nucleotide sequence ID" value="NZ_JBIAMX010000002.1"/>
</dbReference>
<accession>A0ABW6PI21</accession>
<proteinExistence type="predicted"/>
<dbReference type="EMBL" id="JBIAMX010000002">
    <property type="protein sequence ID" value="MFF0542039.1"/>
    <property type="molecule type" value="Genomic_DNA"/>
</dbReference>
<gene>
    <name evidence="1" type="ORF">ACFYTF_04305</name>
</gene>
<organism evidence="1 2">
    <name type="scientific">Nocardia thailandica</name>
    <dbReference type="NCBI Taxonomy" id="257275"/>
    <lineage>
        <taxon>Bacteria</taxon>
        <taxon>Bacillati</taxon>
        <taxon>Actinomycetota</taxon>
        <taxon>Actinomycetes</taxon>
        <taxon>Mycobacteriales</taxon>
        <taxon>Nocardiaceae</taxon>
        <taxon>Nocardia</taxon>
    </lineage>
</organism>
<evidence type="ECO:0000313" key="2">
    <source>
        <dbReference type="Proteomes" id="UP001601444"/>
    </source>
</evidence>
<comment type="caution">
    <text evidence="1">The sequence shown here is derived from an EMBL/GenBank/DDBJ whole genome shotgun (WGS) entry which is preliminary data.</text>
</comment>